<feature type="region of interest" description="Disordered" evidence="1">
    <location>
        <begin position="102"/>
        <end position="156"/>
    </location>
</feature>
<proteinExistence type="predicted"/>
<dbReference type="AlphaFoldDB" id="A0A7M4DKX7"/>
<keyword evidence="3" id="KW-1185">Reference proteome</keyword>
<dbReference type="EMBL" id="CACRYJ010000040">
    <property type="protein sequence ID" value="VZO37862.1"/>
    <property type="molecule type" value="Genomic_DNA"/>
</dbReference>
<evidence type="ECO:0000313" key="3">
    <source>
        <dbReference type="Proteomes" id="UP000419743"/>
    </source>
</evidence>
<feature type="compositionally biased region" description="Low complexity" evidence="1">
    <location>
        <begin position="110"/>
        <end position="126"/>
    </location>
</feature>
<evidence type="ECO:0000256" key="1">
    <source>
        <dbReference type="SAM" id="MobiDB-lite"/>
    </source>
</evidence>
<accession>A0A7M4DKX7</accession>
<protein>
    <submittedName>
        <fullName evidence="2">Dioxygenase</fullName>
    </submittedName>
</protein>
<dbReference type="PANTHER" id="PTHR34315:SF1">
    <property type="entry name" value="INTRADIOL RING-CLEAVAGE DIOXYGENASES DOMAIN-CONTAINING PROTEIN-RELATED"/>
    <property type="match status" value="1"/>
</dbReference>
<dbReference type="Gene3D" id="2.60.130.10">
    <property type="entry name" value="Aromatic compound dioxygenase"/>
    <property type="match status" value="1"/>
</dbReference>
<organism evidence="2 3">
    <name type="scientific">Occultella aeris</name>
    <dbReference type="NCBI Taxonomy" id="2761496"/>
    <lineage>
        <taxon>Bacteria</taxon>
        <taxon>Bacillati</taxon>
        <taxon>Actinomycetota</taxon>
        <taxon>Actinomycetes</taxon>
        <taxon>Micrococcales</taxon>
        <taxon>Ruaniaceae</taxon>
        <taxon>Occultella</taxon>
    </lineage>
</organism>
<sequence length="342" mass="35662">MFNRRRSTILGPLRRTTRSRRPGSGPTAIRVEGQPADPRTPPGAGETSTAEQEEWLDADGNVLDEEDRGLVYDLGTLFDRRTALGLFGAAGVGLLAACTSGATRTGTDQTSAPTSATPSGSSEPTTDASTGDAVSVTEVPDETQGPYPADGSNGVNVLDDSGIVRSDIRSSFGASTTTAQGVPLTFSLTVRDAATGLVMPGLAVYAWHCDADGNYSLYSSGVENENYLRGVQETAADGTVTFTSIFPGCYSGRWPHIHFEVYESLANATSSGRILKTSQIALPQEVCEAVYSQADYPGSTRNLSGTSLTSDNVFGEDGGITQLATVSGDVSGDYVSTLTIGI</sequence>
<keyword evidence="2" id="KW-0560">Oxidoreductase</keyword>
<evidence type="ECO:0000313" key="2">
    <source>
        <dbReference type="EMBL" id="VZO37862.1"/>
    </source>
</evidence>
<dbReference type="SUPFAM" id="SSF49482">
    <property type="entry name" value="Aromatic compound dioxygenase"/>
    <property type="match status" value="1"/>
</dbReference>
<keyword evidence="2" id="KW-0223">Dioxygenase</keyword>
<dbReference type="GO" id="GO:0005506">
    <property type="term" value="F:iron ion binding"/>
    <property type="evidence" value="ECO:0007669"/>
    <property type="project" value="InterPro"/>
</dbReference>
<dbReference type="CDD" id="cd03457">
    <property type="entry name" value="intradiol_dioxygenase_like"/>
    <property type="match status" value="1"/>
</dbReference>
<feature type="region of interest" description="Disordered" evidence="1">
    <location>
        <begin position="1"/>
        <end position="52"/>
    </location>
</feature>
<reference evidence="2 3" key="1">
    <citation type="submission" date="2019-11" db="EMBL/GenBank/DDBJ databases">
        <authorList>
            <person name="Criscuolo A."/>
        </authorList>
    </citation>
    <scope>NUCLEOTIDE SEQUENCE [LARGE SCALE GENOMIC DNA]</scope>
    <source>
        <strain evidence="2">CIP111667</strain>
    </source>
</reference>
<gene>
    <name evidence="2" type="ORF">HALOF300_02792</name>
</gene>
<dbReference type="Proteomes" id="UP000419743">
    <property type="component" value="Unassembled WGS sequence"/>
</dbReference>
<dbReference type="PANTHER" id="PTHR34315">
    <property type="match status" value="1"/>
</dbReference>
<dbReference type="InterPro" id="IPR015889">
    <property type="entry name" value="Intradiol_dOase_core"/>
</dbReference>
<name>A0A7M4DKX7_9MICO</name>
<comment type="caution">
    <text evidence="2">The sequence shown here is derived from an EMBL/GenBank/DDBJ whole genome shotgun (WGS) entry which is preliminary data.</text>
</comment>
<dbReference type="GO" id="GO:0016702">
    <property type="term" value="F:oxidoreductase activity, acting on single donors with incorporation of molecular oxygen, incorporation of two atoms of oxygen"/>
    <property type="evidence" value="ECO:0007669"/>
    <property type="project" value="InterPro"/>
</dbReference>